<protein>
    <submittedName>
        <fullName evidence="3">Phosphatase PAP2 family protein</fullName>
    </submittedName>
</protein>
<accession>A0A4U3L1Y7</accession>
<feature type="domain" description="Phosphatidic acid phosphatase type 2/haloperoxidase" evidence="2">
    <location>
        <begin position="60"/>
        <end position="178"/>
    </location>
</feature>
<keyword evidence="1" id="KW-1133">Transmembrane helix</keyword>
<dbReference type="PANTHER" id="PTHR14969">
    <property type="entry name" value="SPHINGOSINE-1-PHOSPHATE PHOSPHOHYDROLASE"/>
    <property type="match status" value="1"/>
</dbReference>
<dbReference type="PANTHER" id="PTHR14969:SF13">
    <property type="entry name" value="AT30094P"/>
    <property type="match status" value="1"/>
</dbReference>
<sequence>MLEKLLQWDRALFIKINNDWTNSFLDTVFPWYRYQNTWLPLYLFLFLFLLMNYGWRIWPFVVTVALTVTATDQLSSHLIKLFINKPRPCHDASLVGQVRLLVSYCPDNPGFTSSHATNHFGIACLFFFTLYPIFKRGGYWWLVWAATISYAQVYVGIHFPLDVVGGAILGSLIGCGMAILYNKYIGLPPRLETPFGLA</sequence>
<dbReference type="InterPro" id="IPR000326">
    <property type="entry name" value="PAP2/HPO"/>
</dbReference>
<keyword evidence="1" id="KW-0472">Membrane</keyword>
<dbReference type="SUPFAM" id="SSF48317">
    <property type="entry name" value="Acid phosphatase/Vanadium-dependent haloperoxidase"/>
    <property type="match status" value="1"/>
</dbReference>
<dbReference type="OrthoDB" id="9789113at2"/>
<organism evidence="3 4">
    <name type="scientific">Ilyomonas limi</name>
    <dbReference type="NCBI Taxonomy" id="2575867"/>
    <lineage>
        <taxon>Bacteria</taxon>
        <taxon>Pseudomonadati</taxon>
        <taxon>Bacteroidota</taxon>
        <taxon>Chitinophagia</taxon>
        <taxon>Chitinophagales</taxon>
        <taxon>Chitinophagaceae</taxon>
        <taxon>Ilyomonas</taxon>
    </lineage>
</organism>
<comment type="caution">
    <text evidence="3">The sequence shown here is derived from an EMBL/GenBank/DDBJ whole genome shotgun (WGS) entry which is preliminary data.</text>
</comment>
<dbReference type="InterPro" id="IPR036938">
    <property type="entry name" value="PAP2/HPO_sf"/>
</dbReference>
<reference evidence="3 4" key="1">
    <citation type="submission" date="2019-05" db="EMBL/GenBank/DDBJ databases">
        <title>Panacibacter sp. strain 17mud1-8 Genome sequencing and assembly.</title>
        <authorList>
            <person name="Chhetri G."/>
        </authorList>
    </citation>
    <scope>NUCLEOTIDE SEQUENCE [LARGE SCALE GENOMIC DNA]</scope>
    <source>
        <strain evidence="3 4">17mud1-8</strain>
    </source>
</reference>
<feature type="transmembrane region" description="Helical" evidence="1">
    <location>
        <begin position="39"/>
        <end position="58"/>
    </location>
</feature>
<name>A0A4U3L1Y7_9BACT</name>
<dbReference type="RefSeq" id="WP_137261918.1">
    <property type="nucleotide sequence ID" value="NZ_SZQL01000008.1"/>
</dbReference>
<dbReference type="AlphaFoldDB" id="A0A4U3L1Y7"/>
<dbReference type="Gene3D" id="1.20.144.10">
    <property type="entry name" value="Phosphatidic acid phosphatase type 2/haloperoxidase"/>
    <property type="match status" value="1"/>
</dbReference>
<feature type="transmembrane region" description="Helical" evidence="1">
    <location>
        <begin position="139"/>
        <end position="157"/>
    </location>
</feature>
<feature type="transmembrane region" description="Helical" evidence="1">
    <location>
        <begin position="116"/>
        <end position="134"/>
    </location>
</feature>
<evidence type="ECO:0000313" key="4">
    <source>
        <dbReference type="Proteomes" id="UP000305848"/>
    </source>
</evidence>
<evidence type="ECO:0000256" key="1">
    <source>
        <dbReference type="SAM" id="Phobius"/>
    </source>
</evidence>
<evidence type="ECO:0000313" key="3">
    <source>
        <dbReference type="EMBL" id="TKK68239.1"/>
    </source>
</evidence>
<keyword evidence="4" id="KW-1185">Reference proteome</keyword>
<dbReference type="GO" id="GO:0042392">
    <property type="term" value="F:sphingosine-1-phosphate phosphatase activity"/>
    <property type="evidence" value="ECO:0007669"/>
    <property type="project" value="TreeGrafter"/>
</dbReference>
<evidence type="ECO:0000259" key="2">
    <source>
        <dbReference type="SMART" id="SM00014"/>
    </source>
</evidence>
<gene>
    <name evidence="3" type="ORF">FC093_11430</name>
</gene>
<proteinExistence type="predicted"/>
<dbReference type="EMBL" id="SZQL01000008">
    <property type="protein sequence ID" value="TKK68239.1"/>
    <property type="molecule type" value="Genomic_DNA"/>
</dbReference>
<dbReference type="Proteomes" id="UP000305848">
    <property type="component" value="Unassembled WGS sequence"/>
</dbReference>
<dbReference type="Pfam" id="PF01569">
    <property type="entry name" value="PAP2"/>
    <property type="match status" value="1"/>
</dbReference>
<dbReference type="SMART" id="SM00014">
    <property type="entry name" value="acidPPc"/>
    <property type="match status" value="1"/>
</dbReference>
<feature type="transmembrane region" description="Helical" evidence="1">
    <location>
        <begin position="163"/>
        <end position="181"/>
    </location>
</feature>
<keyword evidence="1" id="KW-0812">Transmembrane</keyword>